<dbReference type="Proteomes" id="UP001066276">
    <property type="component" value="Chromosome 5"/>
</dbReference>
<name>A0AAV7RM05_PLEWA</name>
<evidence type="ECO:0000313" key="2">
    <source>
        <dbReference type="Proteomes" id="UP001066276"/>
    </source>
</evidence>
<accession>A0AAV7RM05</accession>
<organism evidence="1 2">
    <name type="scientific">Pleurodeles waltl</name>
    <name type="common">Iberian ribbed newt</name>
    <dbReference type="NCBI Taxonomy" id="8319"/>
    <lineage>
        <taxon>Eukaryota</taxon>
        <taxon>Metazoa</taxon>
        <taxon>Chordata</taxon>
        <taxon>Craniata</taxon>
        <taxon>Vertebrata</taxon>
        <taxon>Euteleostomi</taxon>
        <taxon>Amphibia</taxon>
        <taxon>Batrachia</taxon>
        <taxon>Caudata</taxon>
        <taxon>Salamandroidea</taxon>
        <taxon>Salamandridae</taxon>
        <taxon>Pleurodelinae</taxon>
        <taxon>Pleurodeles</taxon>
    </lineage>
</organism>
<comment type="caution">
    <text evidence="1">The sequence shown here is derived from an EMBL/GenBank/DDBJ whole genome shotgun (WGS) entry which is preliminary data.</text>
</comment>
<dbReference type="EMBL" id="JANPWB010000009">
    <property type="protein sequence ID" value="KAJ1151908.1"/>
    <property type="molecule type" value="Genomic_DNA"/>
</dbReference>
<keyword evidence="2" id="KW-1185">Reference proteome</keyword>
<protein>
    <submittedName>
        <fullName evidence="1">Uncharacterized protein</fullName>
    </submittedName>
</protein>
<dbReference type="AlphaFoldDB" id="A0AAV7RM05"/>
<gene>
    <name evidence="1" type="ORF">NDU88_004687</name>
</gene>
<evidence type="ECO:0000313" key="1">
    <source>
        <dbReference type="EMBL" id="KAJ1151908.1"/>
    </source>
</evidence>
<sequence>MLRKGGEVVSGELTAQVCGGASHANSGCVSRCVSRRLGQPGELSEPSRPGLRALGTLPLPPPLSTLFGLFKSEDGLTAGRRQTYGDSGR</sequence>
<reference evidence="1" key="1">
    <citation type="journal article" date="2022" name="bioRxiv">
        <title>Sequencing and chromosome-scale assembly of the giantPleurodeles waltlgenome.</title>
        <authorList>
            <person name="Brown T."/>
            <person name="Elewa A."/>
            <person name="Iarovenko S."/>
            <person name="Subramanian E."/>
            <person name="Araus A.J."/>
            <person name="Petzold A."/>
            <person name="Susuki M."/>
            <person name="Suzuki K.-i.T."/>
            <person name="Hayashi T."/>
            <person name="Toyoda A."/>
            <person name="Oliveira C."/>
            <person name="Osipova E."/>
            <person name="Leigh N.D."/>
            <person name="Simon A."/>
            <person name="Yun M.H."/>
        </authorList>
    </citation>
    <scope>NUCLEOTIDE SEQUENCE</scope>
    <source>
        <strain evidence="1">20211129_DDA</strain>
        <tissue evidence="1">Liver</tissue>
    </source>
</reference>
<proteinExistence type="predicted"/>